<dbReference type="InterPro" id="IPR003591">
    <property type="entry name" value="Leu-rich_rpt_typical-subtyp"/>
</dbReference>
<keyword evidence="1" id="KW-0433">Leucine-rich repeat</keyword>
<feature type="signal peptide" evidence="4">
    <location>
        <begin position="1"/>
        <end position="28"/>
    </location>
</feature>
<dbReference type="PANTHER" id="PTHR24373:SF352">
    <property type="entry name" value="TSUKUSHI"/>
    <property type="match status" value="1"/>
</dbReference>
<dbReference type="GO" id="GO:0031012">
    <property type="term" value="C:extracellular matrix"/>
    <property type="evidence" value="ECO:0007669"/>
    <property type="project" value="TreeGrafter"/>
</dbReference>
<dbReference type="PRINTS" id="PR00019">
    <property type="entry name" value="LEURICHRPT"/>
</dbReference>
<dbReference type="GeneTree" id="ENSGT00940000160984"/>
<feature type="chain" id="PRO_5034414397" evidence="4">
    <location>
        <begin position="29"/>
        <end position="357"/>
    </location>
</feature>
<dbReference type="Gene3D" id="3.80.10.10">
    <property type="entry name" value="Ribonuclease Inhibitor"/>
    <property type="match status" value="3"/>
</dbReference>
<dbReference type="Proteomes" id="UP000694397">
    <property type="component" value="Chromosome 10"/>
</dbReference>
<dbReference type="CTD" id="25987"/>
<dbReference type="RefSeq" id="XP_018604258.1">
    <property type="nucleotide sequence ID" value="XM_018748742.2"/>
</dbReference>
<dbReference type="RefSeq" id="XP_018604257.1">
    <property type="nucleotide sequence ID" value="XM_018748741.2"/>
</dbReference>
<dbReference type="AlphaFoldDB" id="A0A8C9SUA0"/>
<dbReference type="OrthoDB" id="676979at2759"/>
<evidence type="ECO:0000256" key="2">
    <source>
        <dbReference type="ARBA" id="ARBA00022729"/>
    </source>
</evidence>
<keyword evidence="2 4" id="KW-0732">Signal</keyword>
<evidence type="ECO:0000313" key="6">
    <source>
        <dbReference type="Proteomes" id="UP000694397"/>
    </source>
</evidence>
<dbReference type="Ensembl" id="ENSSFOT00015051103.1">
    <property type="protein sequence ID" value="ENSSFOP00015042050.1"/>
    <property type="gene ID" value="ENSSFOG00015029272.1"/>
</dbReference>
<reference evidence="5 6" key="1">
    <citation type="submission" date="2019-04" db="EMBL/GenBank/DDBJ databases">
        <authorList>
            <consortium name="Wellcome Sanger Institute Data Sharing"/>
        </authorList>
    </citation>
    <scope>NUCLEOTIDE SEQUENCE [LARGE SCALE GENOMIC DNA]</scope>
</reference>
<dbReference type="SUPFAM" id="SSF52058">
    <property type="entry name" value="L domain-like"/>
    <property type="match status" value="1"/>
</dbReference>
<proteinExistence type="predicted"/>
<dbReference type="PROSITE" id="PS51450">
    <property type="entry name" value="LRR"/>
    <property type="match status" value="4"/>
</dbReference>
<dbReference type="SMART" id="SM00369">
    <property type="entry name" value="LRR_TYP"/>
    <property type="match status" value="5"/>
</dbReference>
<dbReference type="PANTHER" id="PTHR24373">
    <property type="entry name" value="SLIT RELATED LEUCINE-RICH REPEAT NEURONAL PROTEIN"/>
    <property type="match status" value="1"/>
</dbReference>
<keyword evidence="6" id="KW-1185">Reference proteome</keyword>
<evidence type="ECO:0000256" key="4">
    <source>
        <dbReference type="SAM" id="SignalP"/>
    </source>
</evidence>
<name>A0A8C9SUA0_SCLFO</name>
<dbReference type="Pfam" id="PF13855">
    <property type="entry name" value="LRR_8"/>
    <property type="match status" value="2"/>
</dbReference>
<evidence type="ECO:0000256" key="3">
    <source>
        <dbReference type="ARBA" id="ARBA00022737"/>
    </source>
</evidence>
<accession>A0A8C9SUA0</accession>
<reference evidence="5" key="3">
    <citation type="submission" date="2025-09" db="UniProtKB">
        <authorList>
            <consortium name="Ensembl"/>
        </authorList>
    </citation>
    <scope>IDENTIFICATION</scope>
</reference>
<reference evidence="5" key="2">
    <citation type="submission" date="2025-08" db="UniProtKB">
        <authorList>
            <consortium name="Ensembl"/>
        </authorList>
    </citation>
    <scope>IDENTIFICATION</scope>
</reference>
<protein>
    <submittedName>
        <fullName evidence="5">Tsukushi small leucine rich proteoglycan homolog (Xenopus laevis)</fullName>
    </submittedName>
</protein>
<dbReference type="KEGG" id="sfm:108932387"/>
<dbReference type="InterPro" id="IPR001611">
    <property type="entry name" value="Leu-rich_rpt"/>
</dbReference>
<organism evidence="5 6">
    <name type="scientific">Scleropages formosus</name>
    <name type="common">Asian bonytongue</name>
    <name type="synonym">Osteoglossum formosum</name>
    <dbReference type="NCBI Taxonomy" id="113540"/>
    <lineage>
        <taxon>Eukaryota</taxon>
        <taxon>Metazoa</taxon>
        <taxon>Chordata</taxon>
        <taxon>Craniata</taxon>
        <taxon>Vertebrata</taxon>
        <taxon>Euteleostomi</taxon>
        <taxon>Actinopterygii</taxon>
        <taxon>Neopterygii</taxon>
        <taxon>Teleostei</taxon>
        <taxon>Osteoglossocephala</taxon>
        <taxon>Osteoglossomorpha</taxon>
        <taxon>Osteoglossiformes</taxon>
        <taxon>Osteoglossidae</taxon>
        <taxon>Scleropages</taxon>
    </lineage>
</organism>
<gene>
    <name evidence="5" type="primary">TSKU</name>
    <name evidence="5" type="synonym">tsku</name>
</gene>
<evidence type="ECO:0000313" key="5">
    <source>
        <dbReference type="Ensembl" id="ENSSFOP00015042050.1"/>
    </source>
</evidence>
<sequence length="357" mass="38989">MSCMCWALRTMVTFMCLIISLLLLPLEGAVKNCHPGCRCEVENYGLFDSFSLTKVYCSGVGPSLAPVPIPLDTSFLDLSSNSIHILTDSMLTGPGYTTLVSLDLSSNHISKIQANALSKLRYLESLDLSHNALEDLADSVFAGLPLAEVDLSNNRMQELRLEVFSTKGHGKAINVDVSNNLLSTVSRKPHTSPPSIKTLILSGNSLKVIPNLRGVPLRHLNLDGNLFSRIEENSFADLKDLVHLSLSSLAELTVVQPHSFKDLQNLQVLDLSNNPKLESLKPEVFNGLVSLQELNLSKSGVTSLPNDISSHLPSIRSITIGDSIQCWKTQKQGQFHRQVGQAKSGVFLTCDITDNDL</sequence>
<dbReference type="GeneID" id="108932387"/>
<evidence type="ECO:0000256" key="1">
    <source>
        <dbReference type="ARBA" id="ARBA00022614"/>
    </source>
</evidence>
<dbReference type="InterPro" id="IPR032675">
    <property type="entry name" value="LRR_dom_sf"/>
</dbReference>
<keyword evidence="3" id="KW-0677">Repeat</keyword>
<dbReference type="GO" id="GO:0005615">
    <property type="term" value="C:extracellular space"/>
    <property type="evidence" value="ECO:0007669"/>
    <property type="project" value="TreeGrafter"/>
</dbReference>
<dbReference type="InterPro" id="IPR050328">
    <property type="entry name" value="Dev_Immune_Receptor"/>
</dbReference>